<dbReference type="GO" id="GO:0070475">
    <property type="term" value="P:rRNA base methylation"/>
    <property type="evidence" value="ECO:0007669"/>
    <property type="project" value="TreeGrafter"/>
</dbReference>
<organism evidence="6">
    <name type="scientific">marine sediment metagenome</name>
    <dbReference type="NCBI Taxonomy" id="412755"/>
    <lineage>
        <taxon>unclassified sequences</taxon>
        <taxon>metagenomes</taxon>
        <taxon>ecological metagenomes</taxon>
    </lineage>
</organism>
<evidence type="ECO:0000256" key="5">
    <source>
        <dbReference type="SAM" id="Coils"/>
    </source>
</evidence>
<dbReference type="PANTHER" id="PTHR11265:SF0">
    <property type="entry name" value="12S RRNA N4-METHYLCYTIDINE METHYLTRANSFERASE"/>
    <property type="match status" value="1"/>
</dbReference>
<keyword evidence="5" id="KW-0175">Coiled coil</keyword>
<protein>
    <recommendedName>
        <fullName evidence="7">16S rRNA (Cytosine(1402)-N(4))-methyltransferase</fullName>
    </recommendedName>
</protein>
<dbReference type="GO" id="GO:0005737">
    <property type="term" value="C:cytoplasm"/>
    <property type="evidence" value="ECO:0007669"/>
    <property type="project" value="TreeGrafter"/>
</dbReference>
<evidence type="ECO:0000313" key="6">
    <source>
        <dbReference type="EMBL" id="KKL69312.1"/>
    </source>
</evidence>
<gene>
    <name evidence="6" type="ORF">LCGC14_2116220</name>
</gene>
<comment type="similarity">
    <text evidence="1">Belongs to the methyltransferase superfamily. RsmH family.</text>
</comment>
<evidence type="ECO:0000256" key="3">
    <source>
        <dbReference type="ARBA" id="ARBA00022679"/>
    </source>
</evidence>
<comment type="caution">
    <text evidence="6">The sequence shown here is derived from an EMBL/GenBank/DDBJ whole genome shotgun (WGS) entry which is preliminary data.</text>
</comment>
<dbReference type="Gene3D" id="1.10.150.170">
    <property type="entry name" value="Putative methyltransferase TM0872, insert domain"/>
    <property type="match status" value="1"/>
</dbReference>
<name>A0A0F9H1Z2_9ZZZZ</name>
<dbReference type="AlphaFoldDB" id="A0A0F9H1Z2"/>
<evidence type="ECO:0000256" key="4">
    <source>
        <dbReference type="ARBA" id="ARBA00022691"/>
    </source>
</evidence>
<evidence type="ECO:0008006" key="7">
    <source>
        <dbReference type="Google" id="ProtNLM"/>
    </source>
</evidence>
<proteinExistence type="inferred from homology"/>
<dbReference type="CDD" id="cd02440">
    <property type="entry name" value="AdoMet_MTases"/>
    <property type="match status" value="1"/>
</dbReference>
<feature type="coiled-coil region" evidence="5">
    <location>
        <begin position="44"/>
        <end position="71"/>
    </location>
</feature>
<keyword evidence="2" id="KW-0489">Methyltransferase</keyword>
<accession>A0A0F9H1Z2</accession>
<dbReference type="InterPro" id="IPR029063">
    <property type="entry name" value="SAM-dependent_MTases_sf"/>
</dbReference>
<dbReference type="SUPFAM" id="SSF53335">
    <property type="entry name" value="S-adenosyl-L-methionine-dependent methyltransferases"/>
    <property type="match status" value="1"/>
</dbReference>
<reference evidence="6" key="1">
    <citation type="journal article" date="2015" name="Nature">
        <title>Complex archaea that bridge the gap between prokaryotes and eukaryotes.</title>
        <authorList>
            <person name="Spang A."/>
            <person name="Saw J.H."/>
            <person name="Jorgensen S.L."/>
            <person name="Zaremba-Niedzwiedzka K."/>
            <person name="Martijn J."/>
            <person name="Lind A.E."/>
            <person name="van Eijk R."/>
            <person name="Schleper C."/>
            <person name="Guy L."/>
            <person name="Ettema T.J."/>
        </authorList>
    </citation>
    <scope>NUCLEOTIDE SEQUENCE</scope>
</reference>
<dbReference type="HAMAP" id="MF_01007">
    <property type="entry name" value="16SrRNA_methyltr_H"/>
    <property type="match status" value="1"/>
</dbReference>
<keyword evidence="3" id="KW-0808">Transferase</keyword>
<keyword evidence="4" id="KW-0949">S-adenosyl-L-methionine</keyword>
<dbReference type="PANTHER" id="PTHR11265">
    <property type="entry name" value="S-ADENOSYL-METHYLTRANSFERASE MRAW"/>
    <property type="match status" value="1"/>
</dbReference>
<dbReference type="SUPFAM" id="SSF81799">
    <property type="entry name" value="Putative methyltransferase TM0872, insert domain"/>
    <property type="match status" value="1"/>
</dbReference>
<dbReference type="PIRSF" id="PIRSF004486">
    <property type="entry name" value="MraW"/>
    <property type="match status" value="1"/>
</dbReference>
<dbReference type="Pfam" id="PF01795">
    <property type="entry name" value="Methyltransf_5"/>
    <property type="match status" value="1"/>
</dbReference>
<sequence>MLKEVIWWLNIREGGVYLDCTVGAGGHSRAILDEMRGKVRIIGIDRDEEALKIASQELREYKKQATLIKANFKELPQILKEENVGLLNGIIYDLGLSSMQLDSQTRGFSFRWTAPLDMRMNSSQTLTAAHLVGELSQKELEDIFFELGEERWARRIAKFIVEERRQNPIKTTSSLLEVMRKAIPAKFRRGRRTHFATRVFQALRIKVNEELENLRVSLSYSFDLLQKEGRVCVISYHSLEDRIVKQKFNEAKEETLNILTKKVIRPSKKEVRINPRARSARLRVAERI</sequence>
<dbReference type="InterPro" id="IPR023397">
    <property type="entry name" value="SAM-dep_MeTrfase_MraW_recog"/>
</dbReference>
<dbReference type="Gene3D" id="3.40.50.150">
    <property type="entry name" value="Vaccinia Virus protein VP39"/>
    <property type="match status" value="1"/>
</dbReference>
<evidence type="ECO:0000256" key="2">
    <source>
        <dbReference type="ARBA" id="ARBA00022603"/>
    </source>
</evidence>
<dbReference type="NCBIfam" id="TIGR00006">
    <property type="entry name" value="16S rRNA (cytosine(1402)-N(4))-methyltransferase RsmH"/>
    <property type="match status" value="1"/>
</dbReference>
<dbReference type="EMBL" id="LAZR01026253">
    <property type="protein sequence ID" value="KKL69312.1"/>
    <property type="molecule type" value="Genomic_DNA"/>
</dbReference>
<evidence type="ECO:0000256" key="1">
    <source>
        <dbReference type="ARBA" id="ARBA00010396"/>
    </source>
</evidence>
<dbReference type="InterPro" id="IPR002903">
    <property type="entry name" value="RsmH"/>
</dbReference>
<dbReference type="GO" id="GO:0071424">
    <property type="term" value="F:rRNA (cytosine-N4-)-methyltransferase activity"/>
    <property type="evidence" value="ECO:0007669"/>
    <property type="project" value="TreeGrafter"/>
</dbReference>